<keyword evidence="2" id="KW-0732">Signal</keyword>
<dbReference type="GO" id="GO:0005506">
    <property type="term" value="F:iron ion binding"/>
    <property type="evidence" value="ECO:0007669"/>
    <property type="project" value="InterPro"/>
</dbReference>
<feature type="chain" id="PRO_5021956404" description="Cytochrome C" evidence="2">
    <location>
        <begin position="26"/>
        <end position="154"/>
    </location>
</feature>
<sequence precursor="true">MKKNMPYILVIAVTCLSAFALSSYADKEKPKNKAQKNSAVSKKDKSEKEKDFWMQAKLKKSQRILAALTEGDFKSVEKNARALQGFGILESWLRDSPETSKSEYKAQLNKFEFANKELIRMAEDKNADGSATAFAALTITCVKCHNLIRDTDEK</sequence>
<dbReference type="GO" id="GO:0009055">
    <property type="term" value="F:electron transfer activity"/>
    <property type="evidence" value="ECO:0007669"/>
    <property type="project" value="InterPro"/>
</dbReference>
<dbReference type="InterPro" id="IPR010980">
    <property type="entry name" value="Cyt_c/b562"/>
</dbReference>
<reference evidence="3 4" key="1">
    <citation type="submission" date="2019-03" db="EMBL/GenBank/DDBJ databases">
        <title>Deep-cultivation of Planctomycetes and their phenomic and genomic characterization uncovers novel biology.</title>
        <authorList>
            <person name="Wiegand S."/>
            <person name="Jogler M."/>
            <person name="Boedeker C."/>
            <person name="Pinto D."/>
            <person name="Vollmers J."/>
            <person name="Rivas-Marin E."/>
            <person name="Kohn T."/>
            <person name="Peeters S.H."/>
            <person name="Heuer A."/>
            <person name="Rast P."/>
            <person name="Oberbeckmann S."/>
            <person name="Bunk B."/>
            <person name="Jeske O."/>
            <person name="Meyerdierks A."/>
            <person name="Storesund J.E."/>
            <person name="Kallscheuer N."/>
            <person name="Luecker S."/>
            <person name="Lage O.M."/>
            <person name="Pohl T."/>
            <person name="Merkel B.J."/>
            <person name="Hornburger P."/>
            <person name="Mueller R.-W."/>
            <person name="Bruemmer F."/>
            <person name="Labrenz M."/>
            <person name="Spormann A.M."/>
            <person name="Op den Camp H."/>
            <person name="Overmann J."/>
            <person name="Amann R."/>
            <person name="Jetten M.S.M."/>
            <person name="Mascher T."/>
            <person name="Medema M.H."/>
            <person name="Devos D.P."/>
            <person name="Kaster A.-K."/>
            <person name="Ovreas L."/>
            <person name="Rohde M."/>
            <person name="Galperin M.Y."/>
            <person name="Jogler C."/>
        </authorList>
    </citation>
    <scope>NUCLEOTIDE SEQUENCE [LARGE SCALE GENOMIC DNA]</scope>
    <source>
        <strain evidence="3 4">V202</strain>
    </source>
</reference>
<dbReference type="EMBL" id="CP037422">
    <property type="protein sequence ID" value="QDU11509.1"/>
    <property type="molecule type" value="Genomic_DNA"/>
</dbReference>
<evidence type="ECO:0000313" key="4">
    <source>
        <dbReference type="Proteomes" id="UP000318384"/>
    </source>
</evidence>
<dbReference type="GO" id="GO:0020037">
    <property type="term" value="F:heme binding"/>
    <property type="evidence" value="ECO:0007669"/>
    <property type="project" value="InterPro"/>
</dbReference>
<keyword evidence="4" id="KW-1185">Reference proteome</keyword>
<evidence type="ECO:0008006" key="5">
    <source>
        <dbReference type="Google" id="ProtNLM"/>
    </source>
</evidence>
<proteinExistence type="predicted"/>
<gene>
    <name evidence="3" type="ORF">V202x_49320</name>
</gene>
<name>A0A517X1Z6_9PLAN</name>
<dbReference type="Proteomes" id="UP000318384">
    <property type="component" value="Chromosome"/>
</dbReference>
<feature type="signal peptide" evidence="2">
    <location>
        <begin position="1"/>
        <end position="25"/>
    </location>
</feature>
<protein>
    <recommendedName>
        <fullName evidence="5">Cytochrome C</fullName>
    </recommendedName>
</protein>
<evidence type="ECO:0000313" key="3">
    <source>
        <dbReference type="EMBL" id="QDU11509.1"/>
    </source>
</evidence>
<feature type="region of interest" description="Disordered" evidence="1">
    <location>
        <begin position="27"/>
        <end position="50"/>
    </location>
</feature>
<accession>A0A517X1Z6</accession>
<dbReference type="OrthoDB" id="287770at2"/>
<dbReference type="AlphaFoldDB" id="A0A517X1Z6"/>
<evidence type="ECO:0000256" key="2">
    <source>
        <dbReference type="SAM" id="SignalP"/>
    </source>
</evidence>
<dbReference type="GO" id="GO:0022900">
    <property type="term" value="P:electron transport chain"/>
    <property type="evidence" value="ECO:0007669"/>
    <property type="project" value="InterPro"/>
</dbReference>
<feature type="compositionally biased region" description="Basic and acidic residues" evidence="1">
    <location>
        <begin position="41"/>
        <end position="50"/>
    </location>
</feature>
<evidence type="ECO:0000256" key="1">
    <source>
        <dbReference type="SAM" id="MobiDB-lite"/>
    </source>
</evidence>
<organism evidence="3 4">
    <name type="scientific">Gimesia aquarii</name>
    <dbReference type="NCBI Taxonomy" id="2527964"/>
    <lineage>
        <taxon>Bacteria</taxon>
        <taxon>Pseudomonadati</taxon>
        <taxon>Planctomycetota</taxon>
        <taxon>Planctomycetia</taxon>
        <taxon>Planctomycetales</taxon>
        <taxon>Planctomycetaceae</taxon>
        <taxon>Gimesia</taxon>
    </lineage>
</organism>
<dbReference type="RefSeq" id="WP_145179289.1">
    <property type="nucleotide sequence ID" value="NZ_CP037422.1"/>
</dbReference>
<dbReference type="SUPFAM" id="SSF47175">
    <property type="entry name" value="Cytochromes"/>
    <property type="match status" value="1"/>
</dbReference>